<reference evidence="11" key="1">
    <citation type="submission" date="2018-09" db="EMBL/GenBank/DDBJ databases">
        <authorList>
            <person name="Zhu H."/>
        </authorList>
    </citation>
    <scope>NUCLEOTIDE SEQUENCE [LARGE SCALE GENOMIC DNA]</scope>
    <source>
        <strain evidence="11">K2R23-3</strain>
    </source>
</reference>
<evidence type="ECO:0000256" key="1">
    <source>
        <dbReference type="ARBA" id="ARBA00005113"/>
    </source>
</evidence>
<dbReference type="Gene3D" id="1.10.275.10">
    <property type="entry name" value="Fumarase/aspartase (N-terminal domain)"/>
    <property type="match status" value="1"/>
</dbReference>
<protein>
    <recommendedName>
        <fullName evidence="2 6">Histidine ammonia-lyase</fullName>
        <shortName evidence="6">Histidase</shortName>
        <ecNumber evidence="2 6">4.3.1.3</ecNumber>
    </recommendedName>
</protein>
<dbReference type="GO" id="GO:0019557">
    <property type="term" value="P:L-histidine catabolic process to glutamate and formate"/>
    <property type="evidence" value="ECO:0007669"/>
    <property type="project" value="UniProtKB-UniPathway"/>
</dbReference>
<dbReference type="NCBIfam" id="TIGR01225">
    <property type="entry name" value="hutH"/>
    <property type="match status" value="1"/>
</dbReference>
<gene>
    <name evidence="6 10" type="primary">hutH</name>
    <name evidence="10" type="ORF">D3873_09355</name>
</gene>
<evidence type="ECO:0000256" key="8">
    <source>
        <dbReference type="RuleBase" id="RU004479"/>
    </source>
</evidence>
<feature type="cross-link" description="5-imidazolinone (Ala-Gly)" evidence="6">
    <location>
        <begin position="141"/>
        <end position="143"/>
    </location>
</feature>
<dbReference type="InterPro" id="IPR008948">
    <property type="entry name" value="L-Aspartase-like"/>
</dbReference>
<dbReference type="Gene3D" id="1.20.200.10">
    <property type="entry name" value="Fumarase/aspartase (Central domain)"/>
    <property type="match status" value="1"/>
</dbReference>
<evidence type="ECO:0000313" key="11">
    <source>
        <dbReference type="Proteomes" id="UP000265725"/>
    </source>
</evidence>
<dbReference type="Pfam" id="PF00221">
    <property type="entry name" value="Lyase_aromatic"/>
    <property type="match status" value="1"/>
</dbReference>
<evidence type="ECO:0000256" key="6">
    <source>
        <dbReference type="HAMAP-Rule" id="MF_00229"/>
    </source>
</evidence>
<evidence type="ECO:0000256" key="7">
    <source>
        <dbReference type="RuleBase" id="RU003954"/>
    </source>
</evidence>
<dbReference type="AlphaFoldDB" id="A0A385YTB8"/>
<comment type="PTM">
    <text evidence="6">Contains an active site 4-methylidene-imidazol-5-one (MIO), which is formed autocatalytically by cyclization and dehydration of residues Ala-Ser-Gly.</text>
</comment>
<organism evidence="10 11">
    <name type="scientific">Paenisporosarcina cavernae</name>
    <dbReference type="NCBI Taxonomy" id="2320858"/>
    <lineage>
        <taxon>Bacteria</taxon>
        <taxon>Bacillati</taxon>
        <taxon>Bacillota</taxon>
        <taxon>Bacilli</taxon>
        <taxon>Bacillales</taxon>
        <taxon>Caryophanaceae</taxon>
        <taxon>Paenisporosarcina</taxon>
    </lineage>
</organism>
<dbReference type="FunFam" id="1.10.275.10:FF:000005">
    <property type="entry name" value="Histidine ammonia-lyase"/>
    <property type="match status" value="1"/>
</dbReference>
<dbReference type="CDD" id="cd00332">
    <property type="entry name" value="PAL-HAL"/>
    <property type="match status" value="1"/>
</dbReference>
<evidence type="ECO:0000313" key="10">
    <source>
        <dbReference type="EMBL" id="AYC30069.1"/>
    </source>
</evidence>
<dbReference type="EMBL" id="CP032418">
    <property type="protein sequence ID" value="AYC30069.1"/>
    <property type="molecule type" value="Genomic_DNA"/>
</dbReference>
<dbReference type="PANTHER" id="PTHR10362">
    <property type="entry name" value="HISTIDINE AMMONIA-LYASE"/>
    <property type="match status" value="1"/>
</dbReference>
<comment type="subcellular location">
    <subcellularLocation>
        <location evidence="6 9">Cytoplasm</location>
    </subcellularLocation>
</comment>
<dbReference type="FunFam" id="1.20.200.10:FF:000003">
    <property type="entry name" value="Histidine ammonia-lyase"/>
    <property type="match status" value="1"/>
</dbReference>
<evidence type="ECO:0000256" key="4">
    <source>
        <dbReference type="ARBA" id="ARBA00023239"/>
    </source>
</evidence>
<dbReference type="InterPro" id="IPR001106">
    <property type="entry name" value="Aromatic_Lyase"/>
</dbReference>
<evidence type="ECO:0000256" key="9">
    <source>
        <dbReference type="RuleBase" id="RU004480"/>
    </source>
</evidence>
<sequence>MITLTGSTLTLEEMRRILFQQEEIQLDTEALKRVQKSRDSVDRIVANKETIYGINTGFGKFSDVSIDEKDVRALQLHLIRSHACGIGDAFPEMVSRAIVVLRLNALLKGFSGIRVEVVERLAFMANHHIHPVIPSQGSLGASGDLAPLSHLALVLLGEGAIWNEGQKIDASNVWKDRGMDNIVLEAKEGLALINGTQAMTAQGVVNYLEAETLAYQSEWIAAMTMESLRGIRDAFREEIHIARGYQEQIAVASRMLEWMDGSQLISAQGEHRVQDAYSLRCIPQIHGASWQVLNYVKEKLEIEMNAATDNPLIFEDGEVVVSGGNFHGQPIAFAMDFLKLGVAELANVSERRIERLVNPQLNDGLPAFLSPEPGLQSGAMILQYAAASLVSENKTLAHPASVDSIPSSANQEDHVSMGTIGSRHAAQIIQNARRVLAIETLCALQGTEYRGVEKMAPKLRAKWDELRKVCPSVVEDRIFHHDVERIADHLYEDTGKSK</sequence>
<comment type="catalytic activity">
    <reaction evidence="5 6 8">
        <text>L-histidine = trans-urocanate + NH4(+)</text>
        <dbReference type="Rhea" id="RHEA:21232"/>
        <dbReference type="ChEBI" id="CHEBI:17771"/>
        <dbReference type="ChEBI" id="CHEBI:28938"/>
        <dbReference type="ChEBI" id="CHEBI:57595"/>
        <dbReference type="EC" id="4.3.1.3"/>
    </reaction>
</comment>
<dbReference type="SUPFAM" id="SSF48557">
    <property type="entry name" value="L-aspartase-like"/>
    <property type="match status" value="1"/>
</dbReference>
<dbReference type="InterPro" id="IPR022313">
    <property type="entry name" value="Phe/His_NH3-lyase_AS"/>
</dbReference>
<keyword evidence="11" id="KW-1185">Reference proteome</keyword>
<proteinExistence type="inferred from homology"/>
<name>A0A385YTB8_9BACL</name>
<dbReference type="HAMAP" id="MF_00229">
    <property type="entry name" value="His_ammonia_lyase"/>
    <property type="match status" value="1"/>
</dbReference>
<evidence type="ECO:0000256" key="2">
    <source>
        <dbReference type="ARBA" id="ARBA00012994"/>
    </source>
</evidence>
<evidence type="ECO:0000256" key="3">
    <source>
        <dbReference type="ARBA" id="ARBA00022808"/>
    </source>
</evidence>
<keyword evidence="3 6" id="KW-0369">Histidine metabolism</keyword>
<dbReference type="GO" id="GO:0004397">
    <property type="term" value="F:histidine ammonia-lyase activity"/>
    <property type="evidence" value="ECO:0007669"/>
    <property type="project" value="UniProtKB-UniRule"/>
</dbReference>
<dbReference type="GO" id="GO:0005737">
    <property type="term" value="C:cytoplasm"/>
    <property type="evidence" value="ECO:0007669"/>
    <property type="project" value="UniProtKB-SubCell"/>
</dbReference>
<dbReference type="GO" id="GO:0019556">
    <property type="term" value="P:L-histidine catabolic process to glutamate and formamide"/>
    <property type="evidence" value="ECO:0007669"/>
    <property type="project" value="UniProtKB-UniPathway"/>
</dbReference>
<dbReference type="InterPro" id="IPR024083">
    <property type="entry name" value="Fumarase/histidase_N"/>
</dbReference>
<dbReference type="OrthoDB" id="9806955at2"/>
<dbReference type="RefSeq" id="WP_119883786.1">
    <property type="nucleotide sequence ID" value="NZ_CP032418.1"/>
</dbReference>
<dbReference type="KEGG" id="paek:D3873_09355"/>
<keyword evidence="4 6" id="KW-0456">Lyase</keyword>
<dbReference type="EC" id="4.3.1.3" evidence="2 6"/>
<keyword evidence="6" id="KW-0963">Cytoplasm</keyword>
<dbReference type="Proteomes" id="UP000265725">
    <property type="component" value="Chromosome"/>
</dbReference>
<dbReference type="UniPathway" id="UPA00379">
    <property type="reaction ID" value="UER00549"/>
</dbReference>
<comment type="similarity">
    <text evidence="6 7">Belongs to the PAL/histidase family.</text>
</comment>
<dbReference type="PROSITE" id="PS00488">
    <property type="entry name" value="PAL_HISTIDASE"/>
    <property type="match status" value="1"/>
</dbReference>
<comment type="pathway">
    <text evidence="1 6 8">Amino-acid degradation; L-histidine degradation into L-glutamate; N-formimidoyl-L-glutamate from L-histidine: step 1/3.</text>
</comment>
<evidence type="ECO:0000256" key="5">
    <source>
        <dbReference type="ARBA" id="ARBA00049269"/>
    </source>
</evidence>
<feature type="modified residue" description="2,3-didehydroalanine (Ser)" evidence="6">
    <location>
        <position position="142"/>
    </location>
</feature>
<dbReference type="InterPro" id="IPR005921">
    <property type="entry name" value="HutH"/>
</dbReference>
<dbReference type="NCBIfam" id="NF006871">
    <property type="entry name" value="PRK09367.1"/>
    <property type="match status" value="1"/>
</dbReference>
<accession>A0A385YTB8</accession>